<accession>D0L361</accession>
<dbReference type="HOGENOM" id="CLU_006586_16_0_11"/>
<dbReference type="PANTHER" id="PTHR11559">
    <property type="entry name" value="CARBOXYLESTERASE"/>
    <property type="match status" value="1"/>
</dbReference>
<dbReference type="InterPro" id="IPR002018">
    <property type="entry name" value="CarbesteraseB"/>
</dbReference>
<reference evidence="3" key="1">
    <citation type="submission" date="2009-10" db="EMBL/GenBank/DDBJ databases">
        <title>The complete chromosome of Gordonia bronchialis DSM 43247.</title>
        <authorList>
            <consortium name="US DOE Joint Genome Institute (JGI-PGF)"/>
            <person name="Lucas S."/>
            <person name="Copeland A."/>
            <person name="Lapidus A."/>
            <person name="Glavina del Rio T."/>
            <person name="Dalin E."/>
            <person name="Tice H."/>
            <person name="Bruce D."/>
            <person name="Goodwin L."/>
            <person name="Pitluck S."/>
            <person name="Kyrpides N."/>
            <person name="Mavromatis K."/>
            <person name="Ivanova N."/>
            <person name="Ovchinnikova G."/>
            <person name="Saunders E."/>
            <person name="Brettin T."/>
            <person name="Detter J.C."/>
            <person name="Han C."/>
            <person name="Larimer F."/>
            <person name="Land M."/>
            <person name="Hauser L."/>
            <person name="Markowitz V."/>
            <person name="Cheng J.-F."/>
            <person name="Hugenholtz P."/>
            <person name="Woyke T."/>
            <person name="Wu D."/>
            <person name="Jando M."/>
            <person name="Schneider S."/>
            <person name="Goeker M."/>
            <person name="Klenk H.-P."/>
            <person name="Eisen J.A."/>
        </authorList>
    </citation>
    <scope>NUCLEOTIDE SEQUENCE [LARGE SCALE GENOMIC DNA]</scope>
    <source>
        <strain evidence="3">ATCC 25592 / DSM 43247 / BCRC 13721 / JCM 3198 / KCTC 3076 / NBRC 16047 / NCTC 10667</strain>
    </source>
</reference>
<feature type="domain" description="Carboxylesterase type B" evidence="1">
    <location>
        <begin position="35"/>
        <end position="322"/>
    </location>
</feature>
<dbReference type="AlphaFoldDB" id="D0L361"/>
<proteinExistence type="predicted"/>
<dbReference type="RefSeq" id="WP_012835494.1">
    <property type="nucleotide sequence ID" value="NC_013441.1"/>
</dbReference>
<dbReference type="ESTHER" id="gorb4-d0l361">
    <property type="family name" value="Carb_B_Bacteria"/>
</dbReference>
<dbReference type="Proteomes" id="UP000001219">
    <property type="component" value="Chromosome"/>
</dbReference>
<sequence>MNSSDSTVGDAGRRRFEPPCGPVLGVVDGLVVRARSIRYARADRFALPERVDRWIEPHEATSPAPACPQLPSPYLVETLGGPVTTQTPDEDCLRLTVTRPTDDTGDPLPVVVWVHGGSYVLGAGDDPHFDPDALVAEERIVFVAVTYRLGIFGFLGDGSPERPANLGLLDIMAALEWVQENVGAFGGDPDRITMMGQSAGGDAIAHLLAVPAERRLFRRAIVQSAPLGLRHNRTAMTTQMFDRTRHLDASSSVAEILDIQAELIADGPRYGLKGLMAFGPQYGHDPLPADEDIEKAWTRGASGIELLIGYNRDETDYFLPQVPRMDVVERVPIVGPLVRRLVSRTVTRIVYSRDIDRFARDHAAAGGTAIRYRIDWHVPTSAYGAAHCIELPLLFGSEADWESATLLTGAPWSQIADDGRVLRSIWGRFIRGEDLGAQAPPEAAGIVSYRPLRPRVPSQ</sequence>
<dbReference type="InterPro" id="IPR029058">
    <property type="entry name" value="AB_hydrolase_fold"/>
</dbReference>
<dbReference type="SUPFAM" id="SSF53474">
    <property type="entry name" value="alpha/beta-Hydrolases"/>
    <property type="match status" value="1"/>
</dbReference>
<dbReference type="STRING" id="526226.Gbro_3813"/>
<gene>
    <name evidence="2" type="ordered locus">Gbro_3813</name>
</gene>
<dbReference type="KEGG" id="gbr:Gbro_3813"/>
<reference evidence="2 3" key="2">
    <citation type="journal article" date="2010" name="Stand. Genomic Sci.">
        <title>Complete genome sequence of Gordonia bronchialis type strain (3410).</title>
        <authorList>
            <person name="Ivanova N."/>
            <person name="Sikorski J."/>
            <person name="Jando M."/>
            <person name="Lapidus A."/>
            <person name="Nolan M."/>
            <person name="Lucas S."/>
            <person name="Del Rio T.G."/>
            <person name="Tice H."/>
            <person name="Copeland A."/>
            <person name="Cheng J.F."/>
            <person name="Chen F."/>
            <person name="Bruce D."/>
            <person name="Goodwin L."/>
            <person name="Pitluck S."/>
            <person name="Mavromatis K."/>
            <person name="Ovchinnikova G."/>
            <person name="Pati A."/>
            <person name="Chen A."/>
            <person name="Palaniappan K."/>
            <person name="Land M."/>
            <person name="Hauser L."/>
            <person name="Chang Y.J."/>
            <person name="Jeffries C.D."/>
            <person name="Chain P."/>
            <person name="Saunders E."/>
            <person name="Han C."/>
            <person name="Detter J.C."/>
            <person name="Brettin T."/>
            <person name="Rohde M."/>
            <person name="Goker M."/>
            <person name="Bristow J."/>
            <person name="Eisen J.A."/>
            <person name="Markowitz V."/>
            <person name="Hugenholtz P."/>
            <person name="Klenk H.P."/>
            <person name="Kyrpides N.C."/>
        </authorList>
    </citation>
    <scope>NUCLEOTIDE SEQUENCE [LARGE SCALE GENOMIC DNA]</scope>
    <source>
        <strain evidence="3">ATCC 25592 / DSM 43247 / BCRC 13721 / JCM 3198 / KCTC 3076 / NBRC 16047 / NCTC 10667</strain>
    </source>
</reference>
<evidence type="ECO:0000313" key="3">
    <source>
        <dbReference type="Proteomes" id="UP000001219"/>
    </source>
</evidence>
<keyword evidence="3" id="KW-1185">Reference proteome</keyword>
<dbReference type="Gene3D" id="3.40.50.1820">
    <property type="entry name" value="alpha/beta hydrolase"/>
    <property type="match status" value="1"/>
</dbReference>
<dbReference type="Pfam" id="PF00135">
    <property type="entry name" value="COesterase"/>
    <property type="match status" value="1"/>
</dbReference>
<evidence type="ECO:0000313" key="2">
    <source>
        <dbReference type="EMBL" id="ACY22991.1"/>
    </source>
</evidence>
<name>D0L361_GORB4</name>
<dbReference type="InterPro" id="IPR050309">
    <property type="entry name" value="Type-B_Carboxylest/Lipase"/>
</dbReference>
<protein>
    <submittedName>
        <fullName evidence="2">Carboxylesterase type B</fullName>
    </submittedName>
</protein>
<dbReference type="eggNOG" id="COG2272">
    <property type="taxonomic scope" value="Bacteria"/>
</dbReference>
<organism evidence="2 3">
    <name type="scientific">Gordonia bronchialis (strain ATCC 25592 / DSM 43247 / BCRC 13721 / JCM 3198 / KCTC 3076 / NBRC 16047 / NCTC 10667)</name>
    <name type="common">Rhodococcus bronchialis</name>
    <dbReference type="NCBI Taxonomy" id="526226"/>
    <lineage>
        <taxon>Bacteria</taxon>
        <taxon>Bacillati</taxon>
        <taxon>Actinomycetota</taxon>
        <taxon>Actinomycetes</taxon>
        <taxon>Mycobacteriales</taxon>
        <taxon>Gordoniaceae</taxon>
        <taxon>Gordonia</taxon>
    </lineage>
</organism>
<evidence type="ECO:0000259" key="1">
    <source>
        <dbReference type="Pfam" id="PF00135"/>
    </source>
</evidence>
<dbReference type="EMBL" id="CP001802">
    <property type="protein sequence ID" value="ACY22991.1"/>
    <property type="molecule type" value="Genomic_DNA"/>
</dbReference>